<dbReference type="AlphaFoldDB" id="A0A2Z5G432"/>
<gene>
    <name evidence="3" type="ORF">ACPOL_3977</name>
</gene>
<organism evidence="3 4">
    <name type="scientific">Acidisarcina polymorpha</name>
    <dbReference type="NCBI Taxonomy" id="2211140"/>
    <lineage>
        <taxon>Bacteria</taxon>
        <taxon>Pseudomonadati</taxon>
        <taxon>Acidobacteriota</taxon>
        <taxon>Terriglobia</taxon>
        <taxon>Terriglobales</taxon>
        <taxon>Acidobacteriaceae</taxon>
        <taxon>Acidisarcina</taxon>
    </lineage>
</organism>
<dbReference type="PANTHER" id="PTHR48080:SF2">
    <property type="entry name" value="D-GALACTONATE DEHYDRATASE"/>
    <property type="match status" value="1"/>
</dbReference>
<proteinExistence type="predicted"/>
<reference evidence="3 4" key="1">
    <citation type="journal article" date="2018" name="Front. Microbiol.">
        <title>Hydrolytic Capabilities as a Key to Environmental Success: Chitinolytic and Cellulolytic Acidobacteria From Acidic Sub-arctic Soils and Boreal Peatlands.</title>
        <authorList>
            <person name="Belova S.E."/>
            <person name="Ravin N.V."/>
            <person name="Pankratov T.A."/>
            <person name="Rakitin A.L."/>
            <person name="Ivanova A.A."/>
            <person name="Beletsky A.V."/>
            <person name="Mardanov A.V."/>
            <person name="Sinninghe Damste J.S."/>
            <person name="Dedysh S.N."/>
        </authorList>
    </citation>
    <scope>NUCLEOTIDE SEQUENCE [LARGE SCALE GENOMIC DNA]</scope>
    <source>
        <strain evidence="3 4">SBC82</strain>
    </source>
</reference>
<keyword evidence="1" id="KW-0456">Lyase</keyword>
<dbReference type="InterPro" id="IPR013341">
    <property type="entry name" value="Mandelate_racemase_N_dom"/>
</dbReference>
<dbReference type="PANTHER" id="PTHR48080">
    <property type="entry name" value="D-GALACTONATE DEHYDRATASE-RELATED"/>
    <property type="match status" value="1"/>
</dbReference>
<keyword evidence="4" id="KW-1185">Reference proteome</keyword>
<dbReference type="GO" id="GO:0016829">
    <property type="term" value="F:lyase activity"/>
    <property type="evidence" value="ECO:0007669"/>
    <property type="project" value="UniProtKB-KW"/>
</dbReference>
<feature type="domain" description="Mandelate racemase/muconate lactonizing enzyme C-terminal" evidence="2">
    <location>
        <begin position="174"/>
        <end position="306"/>
    </location>
</feature>
<dbReference type="CDD" id="cd03316">
    <property type="entry name" value="MR_like"/>
    <property type="match status" value="1"/>
</dbReference>
<dbReference type="OrthoDB" id="9775391at2"/>
<dbReference type="Gene3D" id="3.20.20.120">
    <property type="entry name" value="Enolase-like C-terminal domain"/>
    <property type="match status" value="1"/>
</dbReference>
<dbReference type="KEGG" id="abas:ACPOL_3977"/>
<name>A0A2Z5G432_9BACT</name>
<dbReference type="SMART" id="SM00922">
    <property type="entry name" value="MR_MLE"/>
    <property type="match status" value="1"/>
</dbReference>
<dbReference type="Pfam" id="PF13378">
    <property type="entry name" value="MR_MLE_C"/>
    <property type="match status" value="1"/>
</dbReference>
<sequence length="458" mass="50768">MRGFNRNNFNRRNLLKSSAALLAGSALGRSWFIAEAEPAIKNVNLASSPSTLKITDMRYAVVVKPGPSPCVIIRLDTNQGVYGLGEVRDIAGPQYALVLKSRIIGENPLNVDYLFQKIAQFGGGSRQAGGVCAVEMALWDIAGKVYNCPVYQMLGGKWRDGIRIYADTTESKDPQEYGRRARERKAMGLTWMKMDLGIDTLEGIPNTVMQPAGQSTWEFRNQPHPFMAAEVTDKGIDRLCEYVAAVRDAIGYDMPLSMDHLGHIGVKSVIKLGKAYEKFNLEWMEDVIPWYYTDLLKEITQASPTPTLTGEDIYEIKDFETLCSNHAVDKIHPDLETSGGILRTHKIGDMAYGYGVPMAMHFAGTPVGCMANVHCAAATRNFLALENHSLDVPFWQDLVTGIEKPIINKGFIKVPDAPGLGITLVDEVVKQHLKPGTGYFEPTPMWDEKQSWDDALFS</sequence>
<dbReference type="SFLD" id="SFLDS00001">
    <property type="entry name" value="Enolase"/>
    <property type="match status" value="1"/>
</dbReference>
<dbReference type="InterPro" id="IPR006311">
    <property type="entry name" value="TAT_signal"/>
</dbReference>
<dbReference type="Proteomes" id="UP000253606">
    <property type="component" value="Chromosome"/>
</dbReference>
<dbReference type="InterPro" id="IPR029017">
    <property type="entry name" value="Enolase-like_N"/>
</dbReference>
<evidence type="ECO:0000256" key="1">
    <source>
        <dbReference type="ARBA" id="ARBA00023239"/>
    </source>
</evidence>
<accession>A0A2Z5G432</accession>
<dbReference type="InterPro" id="IPR036849">
    <property type="entry name" value="Enolase-like_C_sf"/>
</dbReference>
<dbReference type="SUPFAM" id="SSF51604">
    <property type="entry name" value="Enolase C-terminal domain-like"/>
    <property type="match status" value="1"/>
</dbReference>
<dbReference type="InterPro" id="IPR029065">
    <property type="entry name" value="Enolase_C-like"/>
</dbReference>
<protein>
    <submittedName>
        <fullName evidence="3">Gluconate dehydratase</fullName>
    </submittedName>
</protein>
<dbReference type="RefSeq" id="WP_114208293.1">
    <property type="nucleotide sequence ID" value="NZ_CP030840.1"/>
</dbReference>
<dbReference type="SUPFAM" id="SSF54826">
    <property type="entry name" value="Enolase N-terminal domain-like"/>
    <property type="match status" value="1"/>
</dbReference>
<evidence type="ECO:0000259" key="2">
    <source>
        <dbReference type="SMART" id="SM00922"/>
    </source>
</evidence>
<dbReference type="Gene3D" id="3.30.390.10">
    <property type="entry name" value="Enolase-like, N-terminal domain"/>
    <property type="match status" value="1"/>
</dbReference>
<dbReference type="Pfam" id="PF02746">
    <property type="entry name" value="MR_MLE_N"/>
    <property type="match status" value="1"/>
</dbReference>
<dbReference type="SFLD" id="SFLDG00179">
    <property type="entry name" value="mandelate_racemase"/>
    <property type="match status" value="1"/>
</dbReference>
<evidence type="ECO:0000313" key="4">
    <source>
        <dbReference type="Proteomes" id="UP000253606"/>
    </source>
</evidence>
<evidence type="ECO:0000313" key="3">
    <source>
        <dbReference type="EMBL" id="AXC13256.1"/>
    </source>
</evidence>
<dbReference type="InterPro" id="IPR013342">
    <property type="entry name" value="Mandelate_racemase_C"/>
</dbReference>
<dbReference type="PROSITE" id="PS51318">
    <property type="entry name" value="TAT"/>
    <property type="match status" value="1"/>
</dbReference>
<dbReference type="EMBL" id="CP030840">
    <property type="protein sequence ID" value="AXC13256.1"/>
    <property type="molecule type" value="Genomic_DNA"/>
</dbReference>
<dbReference type="InterPro" id="IPR034593">
    <property type="entry name" value="DgoD-like"/>
</dbReference>